<comment type="caution">
    <text evidence="5">The sequence shown here is derived from an EMBL/GenBank/DDBJ whole genome shotgun (WGS) entry which is preliminary data.</text>
</comment>
<comment type="cofactor">
    <cofactor evidence="1">
        <name>Mg(2+)</name>
        <dbReference type="ChEBI" id="CHEBI:18420"/>
    </cofactor>
</comment>
<feature type="domain" description="HpcH/HpaI aldolase/citrate lyase" evidence="4">
    <location>
        <begin position="5"/>
        <end position="214"/>
    </location>
</feature>
<keyword evidence="3" id="KW-0460">Magnesium</keyword>
<protein>
    <submittedName>
        <fullName evidence="5">CoA ester lyase</fullName>
    </submittedName>
</protein>
<gene>
    <name evidence="5" type="ORF">KU392_10865</name>
</gene>
<keyword evidence="5" id="KW-0456">Lyase</keyword>
<evidence type="ECO:0000256" key="2">
    <source>
        <dbReference type="ARBA" id="ARBA00022723"/>
    </source>
</evidence>
<reference evidence="5 6" key="1">
    <citation type="submission" date="2021-06" db="EMBL/GenBank/DDBJ databases">
        <authorList>
            <person name="Lu T."/>
            <person name="Wang Q."/>
            <person name="Han X."/>
        </authorList>
    </citation>
    <scope>NUCLEOTIDE SEQUENCE [LARGE SCALE GENOMIC DNA]</scope>
    <source>
        <strain evidence="5 6">LAM0050</strain>
    </source>
</reference>
<organism evidence="5 6">
    <name type="scientific">Advenella alkanexedens</name>
    <dbReference type="NCBI Taxonomy" id="1481665"/>
    <lineage>
        <taxon>Bacteria</taxon>
        <taxon>Pseudomonadati</taxon>
        <taxon>Pseudomonadota</taxon>
        <taxon>Betaproteobacteria</taxon>
        <taxon>Burkholderiales</taxon>
        <taxon>Alcaligenaceae</taxon>
    </lineage>
</organism>
<evidence type="ECO:0000313" key="5">
    <source>
        <dbReference type="EMBL" id="MBV4397747.1"/>
    </source>
</evidence>
<evidence type="ECO:0000259" key="4">
    <source>
        <dbReference type="Pfam" id="PF03328"/>
    </source>
</evidence>
<dbReference type="RefSeq" id="WP_217735308.1">
    <property type="nucleotide sequence ID" value="NZ_JAHSPR010000008.1"/>
</dbReference>
<keyword evidence="2" id="KW-0479">Metal-binding</keyword>
<dbReference type="Pfam" id="PF03328">
    <property type="entry name" value="HpcH_HpaI"/>
    <property type="match status" value="1"/>
</dbReference>
<dbReference type="InterPro" id="IPR011206">
    <property type="entry name" value="Citrate_lyase_beta/mcl1/mcl2"/>
</dbReference>
<evidence type="ECO:0000256" key="1">
    <source>
        <dbReference type="ARBA" id="ARBA00001946"/>
    </source>
</evidence>
<evidence type="ECO:0000313" key="6">
    <source>
        <dbReference type="Proteomes" id="UP000722165"/>
    </source>
</evidence>
<keyword evidence="6" id="KW-1185">Reference proteome</keyword>
<evidence type="ECO:0000256" key="3">
    <source>
        <dbReference type="ARBA" id="ARBA00022842"/>
    </source>
</evidence>
<dbReference type="PANTHER" id="PTHR32308:SF10">
    <property type="entry name" value="CITRATE LYASE SUBUNIT BETA"/>
    <property type="match status" value="1"/>
</dbReference>
<proteinExistence type="predicted"/>
<dbReference type="PANTHER" id="PTHR32308">
    <property type="entry name" value="LYASE BETA SUBUNIT, PUTATIVE (AFU_ORTHOLOGUE AFUA_4G13030)-RELATED"/>
    <property type="match status" value="1"/>
</dbReference>
<dbReference type="PIRSF" id="PIRSF015582">
    <property type="entry name" value="Cit_lyase_B"/>
    <property type="match status" value="1"/>
</dbReference>
<sequence>MPTAKSYLFVPGDRPERFEKALNSHAGMVILDLEDAVAPDAKDSAREGIRQWLETSQASQFTERLMLRVNDMDTSWYASDVALLGSGKFQGVMLPKAQNPKALEALAATLHGQQEIIPLIETVQGWNNARQLGEATRVSRLAFGSVDFAIDAGIEGDQEELDYVRSSLVLQSRLAGRAKPVDGVTVDFRNQDVLKADVARSRRYGFGAKLCIHPAQVDVVNEGYAPSAKEIDWAHRVLEGVEKFGLGAFALEGKLLDKPLFIRAQRILAAA</sequence>
<dbReference type="Proteomes" id="UP000722165">
    <property type="component" value="Unassembled WGS sequence"/>
</dbReference>
<dbReference type="GO" id="GO:0016829">
    <property type="term" value="F:lyase activity"/>
    <property type="evidence" value="ECO:0007669"/>
    <property type="project" value="UniProtKB-KW"/>
</dbReference>
<accession>A0ABS6NQ27</accession>
<dbReference type="InterPro" id="IPR005000">
    <property type="entry name" value="Aldolase/citrate-lyase_domain"/>
</dbReference>
<dbReference type="EMBL" id="JAHSPR010000008">
    <property type="protein sequence ID" value="MBV4397747.1"/>
    <property type="molecule type" value="Genomic_DNA"/>
</dbReference>
<name>A0ABS6NQ27_9BURK</name>